<evidence type="ECO:0000256" key="1">
    <source>
        <dbReference type="SAM" id="MobiDB-lite"/>
    </source>
</evidence>
<comment type="caution">
    <text evidence="2">The sequence shown here is derived from an EMBL/GenBank/DDBJ whole genome shotgun (WGS) entry which is preliminary data.</text>
</comment>
<dbReference type="EMBL" id="AMZH03004664">
    <property type="protein sequence ID" value="RRT68536.1"/>
    <property type="molecule type" value="Genomic_DNA"/>
</dbReference>
<evidence type="ECO:0000313" key="2">
    <source>
        <dbReference type="EMBL" id="RRT68536.1"/>
    </source>
</evidence>
<sequence length="69" mass="7392">MVSVGIHRRLSGVRKSSSIGDHKLARNSPEVAGTSPIGDRELAGSLSEVCREFANRRLGAHSGFVEKMS</sequence>
<name>A0A426ZX25_ENSVE</name>
<dbReference type="Proteomes" id="UP000287651">
    <property type="component" value="Unassembled WGS sequence"/>
</dbReference>
<protein>
    <submittedName>
        <fullName evidence="2">Uncharacterized protein</fullName>
    </submittedName>
</protein>
<evidence type="ECO:0000313" key="3">
    <source>
        <dbReference type="Proteomes" id="UP000287651"/>
    </source>
</evidence>
<proteinExistence type="predicted"/>
<gene>
    <name evidence="2" type="ORF">B296_00014064</name>
</gene>
<accession>A0A426ZX25</accession>
<organism evidence="2 3">
    <name type="scientific">Ensete ventricosum</name>
    <name type="common">Abyssinian banana</name>
    <name type="synonym">Musa ensete</name>
    <dbReference type="NCBI Taxonomy" id="4639"/>
    <lineage>
        <taxon>Eukaryota</taxon>
        <taxon>Viridiplantae</taxon>
        <taxon>Streptophyta</taxon>
        <taxon>Embryophyta</taxon>
        <taxon>Tracheophyta</taxon>
        <taxon>Spermatophyta</taxon>
        <taxon>Magnoliopsida</taxon>
        <taxon>Liliopsida</taxon>
        <taxon>Zingiberales</taxon>
        <taxon>Musaceae</taxon>
        <taxon>Ensete</taxon>
    </lineage>
</organism>
<feature type="compositionally biased region" description="Basic residues" evidence="1">
    <location>
        <begin position="1"/>
        <end position="12"/>
    </location>
</feature>
<feature type="region of interest" description="Disordered" evidence="1">
    <location>
        <begin position="1"/>
        <end position="39"/>
    </location>
</feature>
<reference evidence="2 3" key="1">
    <citation type="journal article" date="2014" name="Agronomy (Basel)">
        <title>A Draft Genome Sequence for Ensete ventricosum, the Drought-Tolerant Tree Against Hunger.</title>
        <authorList>
            <person name="Harrison J."/>
            <person name="Moore K.A."/>
            <person name="Paszkiewicz K."/>
            <person name="Jones T."/>
            <person name="Grant M."/>
            <person name="Ambacheew D."/>
            <person name="Muzemil S."/>
            <person name="Studholme D.J."/>
        </authorList>
    </citation>
    <scope>NUCLEOTIDE SEQUENCE [LARGE SCALE GENOMIC DNA]</scope>
</reference>
<dbReference type="AlphaFoldDB" id="A0A426ZX25"/>